<evidence type="ECO:0000313" key="2">
    <source>
        <dbReference type="EMBL" id="CPR13148.1"/>
    </source>
</evidence>
<sequence length="139" mass="14663">MQLSLFGYLAVLAGAALVLFAGLAFVFVNRVLGRAPTPTSEAVGSSATVFRKLRKGEPLSQEESDFAAQAVADRGSLLAFSIPAAIFSLGCVFLFGGLEVHGPHSLRPYIGVGPMFGATNMTIRLLRIAALKKRLRAVA</sequence>
<reference evidence="2 3" key="1">
    <citation type="submission" date="2015-03" db="EMBL/GenBank/DDBJ databases">
        <authorList>
            <person name="Murphy D."/>
        </authorList>
    </citation>
    <scope>NUCLEOTIDE SEQUENCE [LARGE SCALE GENOMIC DNA]</scope>
    <source>
        <strain evidence="2 3">DSM 44277</strain>
    </source>
</reference>
<dbReference type="Proteomes" id="UP000198875">
    <property type="component" value="Unassembled WGS sequence"/>
</dbReference>
<protein>
    <recommendedName>
        <fullName evidence="4">Transmembrane protein</fullName>
    </recommendedName>
</protein>
<feature type="transmembrane region" description="Helical" evidence="1">
    <location>
        <begin position="108"/>
        <end position="126"/>
    </location>
</feature>
<gene>
    <name evidence="2" type="ORF">BN971_04455</name>
</gene>
<keyword evidence="1" id="KW-0472">Membrane</keyword>
<accession>A0A0U0WDW6</accession>
<feature type="transmembrane region" description="Helical" evidence="1">
    <location>
        <begin position="6"/>
        <end position="28"/>
    </location>
</feature>
<keyword evidence="1" id="KW-1133">Transmembrane helix</keyword>
<organism evidence="2 3">
    <name type="scientific">Mycobacterium bohemicum DSM 44277</name>
    <dbReference type="NCBI Taxonomy" id="1236609"/>
    <lineage>
        <taxon>Bacteria</taxon>
        <taxon>Bacillati</taxon>
        <taxon>Actinomycetota</taxon>
        <taxon>Actinomycetes</taxon>
        <taxon>Mycobacteriales</taxon>
        <taxon>Mycobacteriaceae</taxon>
        <taxon>Mycobacterium</taxon>
    </lineage>
</organism>
<feature type="transmembrane region" description="Helical" evidence="1">
    <location>
        <begin position="77"/>
        <end position="96"/>
    </location>
</feature>
<keyword evidence="1" id="KW-0812">Transmembrane</keyword>
<name>A0A0U0WDW6_MYCBE</name>
<evidence type="ECO:0000313" key="3">
    <source>
        <dbReference type="Proteomes" id="UP000198875"/>
    </source>
</evidence>
<evidence type="ECO:0008006" key="4">
    <source>
        <dbReference type="Google" id="ProtNLM"/>
    </source>
</evidence>
<evidence type="ECO:0000256" key="1">
    <source>
        <dbReference type="SAM" id="Phobius"/>
    </source>
</evidence>
<dbReference type="EMBL" id="CSTD01000006">
    <property type="protein sequence ID" value="CPR13148.1"/>
    <property type="molecule type" value="Genomic_DNA"/>
</dbReference>
<dbReference type="AlphaFoldDB" id="A0A0U0WDW6"/>
<proteinExistence type="predicted"/>